<dbReference type="SUPFAM" id="SSF109604">
    <property type="entry name" value="HD-domain/PDEase-like"/>
    <property type="match status" value="1"/>
</dbReference>
<gene>
    <name evidence="2" type="ORF">EF514_06920</name>
</gene>
<dbReference type="Gene3D" id="1.10.3210.10">
    <property type="entry name" value="Hypothetical protein af1432"/>
    <property type="match status" value="1"/>
</dbReference>
<dbReference type="OrthoDB" id="360187at2"/>
<sequence>MKENNLIYKELVESKIDELKAQRRFFEMKKYIQHGNTTVFEHSYKVALLSCKISNTLRLKVNHSNLIKGAMLHDYFLYDWHDTKNKAVLHGINHPKVALKNAKEDFEINRVEEDIILRHMFPLNPLPPRYLESWVVCVADKISAVTETISPIKIYYRNTLIFCNKIIFLAKNLIIS</sequence>
<protein>
    <submittedName>
        <fullName evidence="2">HD domain-containing protein</fullName>
    </submittedName>
</protein>
<accession>A0A437S637</accession>
<dbReference type="Pfam" id="PF01966">
    <property type="entry name" value="HD"/>
    <property type="match status" value="1"/>
</dbReference>
<evidence type="ECO:0000313" key="3">
    <source>
        <dbReference type="Proteomes" id="UP000288812"/>
    </source>
</evidence>
<keyword evidence="3" id="KW-1185">Reference proteome</keyword>
<evidence type="ECO:0000313" key="2">
    <source>
        <dbReference type="EMBL" id="RVU54481.1"/>
    </source>
</evidence>
<reference evidence="2 3" key="1">
    <citation type="submission" date="2018-11" db="EMBL/GenBank/DDBJ databases">
        <title>Genome sequencing and assembly of Anaerosphaera sp. nov., GS7-6-2.</title>
        <authorList>
            <person name="Rettenmaier R."/>
            <person name="Liebl W."/>
            <person name="Zverlov V."/>
        </authorList>
    </citation>
    <scope>NUCLEOTIDE SEQUENCE [LARGE SCALE GENOMIC DNA]</scope>
    <source>
        <strain evidence="2 3">GS7-6-2</strain>
    </source>
</reference>
<organism evidence="2 3">
    <name type="scientific">Anaerosphaera multitolerans</name>
    <dbReference type="NCBI Taxonomy" id="2487351"/>
    <lineage>
        <taxon>Bacteria</taxon>
        <taxon>Bacillati</taxon>
        <taxon>Bacillota</taxon>
        <taxon>Tissierellia</taxon>
        <taxon>Tissierellales</taxon>
        <taxon>Peptoniphilaceae</taxon>
        <taxon>Anaerosphaera</taxon>
    </lineage>
</organism>
<dbReference type="EMBL" id="RLIH01000009">
    <property type="protein sequence ID" value="RVU54481.1"/>
    <property type="molecule type" value="Genomic_DNA"/>
</dbReference>
<comment type="caution">
    <text evidence="2">The sequence shown here is derived from an EMBL/GenBank/DDBJ whole genome shotgun (WGS) entry which is preliminary data.</text>
</comment>
<dbReference type="RefSeq" id="WP_127724703.1">
    <property type="nucleotide sequence ID" value="NZ_RLIH01000009.1"/>
</dbReference>
<dbReference type="Proteomes" id="UP000288812">
    <property type="component" value="Unassembled WGS sequence"/>
</dbReference>
<name>A0A437S637_9FIRM</name>
<proteinExistence type="predicted"/>
<feature type="domain" description="HD" evidence="1">
    <location>
        <begin position="39"/>
        <end position="144"/>
    </location>
</feature>
<dbReference type="AlphaFoldDB" id="A0A437S637"/>
<dbReference type="InterPro" id="IPR006674">
    <property type="entry name" value="HD_domain"/>
</dbReference>
<evidence type="ECO:0000259" key="1">
    <source>
        <dbReference type="Pfam" id="PF01966"/>
    </source>
</evidence>